<protein>
    <submittedName>
        <fullName evidence="5">Protein sel-1 homolog 1</fullName>
    </submittedName>
</protein>
<keyword evidence="3" id="KW-0472">Membrane</keyword>
<evidence type="ECO:0000256" key="1">
    <source>
        <dbReference type="ARBA" id="ARBA00038101"/>
    </source>
</evidence>
<dbReference type="InterPro" id="IPR011990">
    <property type="entry name" value="TPR-like_helical_dom_sf"/>
</dbReference>
<dbReference type="RefSeq" id="XP_026190943.1">
    <property type="nucleotide sequence ID" value="XM_026335158.1"/>
</dbReference>
<dbReference type="OrthoDB" id="27934at2759"/>
<comment type="similarity">
    <text evidence="1">Belongs to the sel-1 family.</text>
</comment>
<feature type="region of interest" description="Disordered" evidence="2">
    <location>
        <begin position="888"/>
        <end position="937"/>
    </location>
</feature>
<organism evidence="4 5">
    <name type="scientific">Cyclospora cayetanensis</name>
    <dbReference type="NCBI Taxonomy" id="88456"/>
    <lineage>
        <taxon>Eukaryota</taxon>
        <taxon>Sar</taxon>
        <taxon>Alveolata</taxon>
        <taxon>Apicomplexa</taxon>
        <taxon>Conoidasida</taxon>
        <taxon>Coccidia</taxon>
        <taxon>Eucoccidiorida</taxon>
        <taxon>Eimeriorina</taxon>
        <taxon>Eimeriidae</taxon>
        <taxon>Cyclospora</taxon>
    </lineage>
</organism>
<feature type="region of interest" description="Disordered" evidence="2">
    <location>
        <begin position="1012"/>
        <end position="1039"/>
    </location>
</feature>
<gene>
    <name evidence="5" type="primary">LOC34618797</name>
</gene>
<dbReference type="InterPro" id="IPR006597">
    <property type="entry name" value="Sel1-like"/>
</dbReference>
<dbReference type="Gene3D" id="1.25.40.10">
    <property type="entry name" value="Tetratricopeptide repeat domain"/>
    <property type="match status" value="1"/>
</dbReference>
<name>A0A6P6RT05_9EIME</name>
<keyword evidence="4" id="KW-1185">Reference proteome</keyword>
<feature type="transmembrane region" description="Helical" evidence="3">
    <location>
        <begin position="798"/>
        <end position="816"/>
    </location>
</feature>
<dbReference type="SMART" id="SM00671">
    <property type="entry name" value="SEL1"/>
    <property type="match status" value="7"/>
</dbReference>
<evidence type="ECO:0000256" key="2">
    <source>
        <dbReference type="SAM" id="MobiDB-lite"/>
    </source>
</evidence>
<feature type="compositionally biased region" description="Polar residues" evidence="2">
    <location>
        <begin position="888"/>
        <end position="897"/>
    </location>
</feature>
<keyword evidence="3" id="KW-1133">Transmembrane helix</keyword>
<feature type="transmembrane region" description="Helical" evidence="3">
    <location>
        <begin position="828"/>
        <end position="848"/>
    </location>
</feature>
<evidence type="ECO:0000313" key="5">
    <source>
        <dbReference type="RefSeq" id="XP_026190943.1"/>
    </source>
</evidence>
<dbReference type="Pfam" id="PF08238">
    <property type="entry name" value="Sel1"/>
    <property type="match status" value="8"/>
</dbReference>
<dbReference type="AlphaFoldDB" id="A0A6P6RT05"/>
<sequence length="1039" mass="111066">MDVLFPRVSAPPPMCGTPRGALWSPSLPRVLWWLSAIFTLITPCTAHIPWNPGPLEHPPVAAAFAAVEDGLKGSPLGSSFVAAAAEAPSSNRGGKVPPVLDRYAAVAVPLGFREPLSQIPNMSTSLFYRLADCADTDPRCQYDLSIFYFLGRPPLPFRCLLSTLQLLWLAARGGSAEAQFFLGVLHQNLYLLPPEPPLQELDQPLRVQVNSNFSLSFFSGSRPVAAPWGPLTPLKVFIGGLHRRDDSGSSGRRIWERLQESVAWISGGGPWSGADSGASLRNVESEKRTGSSVVLPGSVTGAIELLLSAPDFSENPPLPLMYLHAAAVATHPAAAAAVAWRHQFAALEGSVGQQQQACAAAANHYLPVAKATAGVYASGIPQAIEVLRVGGGGLNPTEASEVYRLSTDPEQLTMLVHEANEGNLAVHALLGRKYLFGVDGFPQDYAKARYHLLAASRSSKGDSKGLLGYIYALGLGVEADLDEAAEWFFRGAKENQDPIAYNGLGLVYFFGTPLIDSSPSLAFEMFNKSATLNSPDGQLNVASLYLTGTGVSKSFVEALKWYTKAVRGGSTGAAYALGVMHLSGLGAVRDCPLAVGLLKLATERSTYFAHMLQRAHGAYEQNAFDEAAFNFLLLAEAGHEASQSNLAFLLDAGLTDIFFDGTLRRKRLHAQRFYEMAAAQGSISAQLRLGDFAFYGYGVRRRSSTMRYPSAFFDEKGASFEGWLSQQKSWLDEGERDFSEAAAFYRKVANSSTWSPSLAAKARYNMGTMHLFGLGVPQDLYLASSHFRRSLEADEHAPAAPVYAGLVAVYLLDFINRILESLLEETRILFLLLNLVAIALLLVVRAFVQALRQDIGLSDEAFRAAVEGEPGLAAEVRQERLLPHQHNEQQPLNTGSHEGSGVQGPVGPQDAAGGSPPSPADTLPSNKSGGDCRISNDHESTINTLASPDTFHGVASSLALDESRRQRSSKNYGCDAISSCNNAISGSGISTNGEGTAQVGSNMVQGYLSARHTEAGASGPSGAEEQDGCCLKQGISPAS</sequence>
<dbReference type="SUPFAM" id="SSF81901">
    <property type="entry name" value="HCP-like"/>
    <property type="match status" value="2"/>
</dbReference>
<dbReference type="PANTHER" id="PTHR11102:SF147">
    <property type="entry name" value="SEL1L ADAPTOR SUBUNIT OF ERAD E3 UBIQUITIN LIGASE"/>
    <property type="match status" value="1"/>
</dbReference>
<proteinExistence type="inferred from homology"/>
<dbReference type="InterPro" id="IPR050767">
    <property type="entry name" value="Sel1_AlgK"/>
</dbReference>
<reference evidence="5" key="1">
    <citation type="submission" date="2025-08" db="UniProtKB">
        <authorList>
            <consortium name="RefSeq"/>
        </authorList>
    </citation>
    <scope>IDENTIFICATION</scope>
</reference>
<keyword evidence="3" id="KW-0812">Transmembrane</keyword>
<dbReference type="GeneID" id="34618797"/>
<dbReference type="PANTHER" id="PTHR11102">
    <property type="entry name" value="SEL-1-LIKE PROTEIN"/>
    <property type="match status" value="1"/>
</dbReference>
<evidence type="ECO:0000256" key="3">
    <source>
        <dbReference type="SAM" id="Phobius"/>
    </source>
</evidence>
<dbReference type="Proteomes" id="UP000515125">
    <property type="component" value="Unplaced"/>
</dbReference>
<accession>A0A6P6RT05</accession>
<evidence type="ECO:0000313" key="4">
    <source>
        <dbReference type="Proteomes" id="UP000515125"/>
    </source>
</evidence>